<feature type="region of interest" description="Disordered" evidence="1">
    <location>
        <begin position="17"/>
        <end position="41"/>
    </location>
</feature>
<organism evidence="2">
    <name type="scientific">Arundo donax</name>
    <name type="common">Giant reed</name>
    <name type="synonym">Donax arundinaceus</name>
    <dbReference type="NCBI Taxonomy" id="35708"/>
    <lineage>
        <taxon>Eukaryota</taxon>
        <taxon>Viridiplantae</taxon>
        <taxon>Streptophyta</taxon>
        <taxon>Embryophyta</taxon>
        <taxon>Tracheophyta</taxon>
        <taxon>Spermatophyta</taxon>
        <taxon>Magnoliopsida</taxon>
        <taxon>Liliopsida</taxon>
        <taxon>Poales</taxon>
        <taxon>Poaceae</taxon>
        <taxon>PACMAD clade</taxon>
        <taxon>Arundinoideae</taxon>
        <taxon>Arundineae</taxon>
        <taxon>Arundo</taxon>
    </lineage>
</organism>
<dbReference type="EMBL" id="GBRH01265593">
    <property type="protein sequence ID" value="JAD32302.1"/>
    <property type="molecule type" value="Transcribed_RNA"/>
</dbReference>
<evidence type="ECO:0000256" key="1">
    <source>
        <dbReference type="SAM" id="MobiDB-lite"/>
    </source>
</evidence>
<reference evidence="2" key="1">
    <citation type="submission" date="2014-09" db="EMBL/GenBank/DDBJ databases">
        <authorList>
            <person name="Magalhaes I.L.F."/>
            <person name="Oliveira U."/>
            <person name="Santos F.R."/>
            <person name="Vidigal T.H.D.A."/>
            <person name="Brescovit A.D."/>
            <person name="Santos A.J."/>
        </authorList>
    </citation>
    <scope>NUCLEOTIDE SEQUENCE</scope>
    <source>
        <tissue evidence="2">Shoot tissue taken approximately 20 cm above the soil surface</tissue>
    </source>
</reference>
<protein>
    <submittedName>
        <fullName evidence="2">Uncharacterized protein</fullName>
    </submittedName>
</protein>
<sequence length="63" mass="7432">MDFENGAREGLRLLRRVHQLDGPHPRLPPRRHCEHGRPPRVHMGTYDPLWRSLTWLLNSQSNA</sequence>
<name>A0A0A8ZBQ1_ARUDO</name>
<evidence type="ECO:0000313" key="2">
    <source>
        <dbReference type="EMBL" id="JAD32302.1"/>
    </source>
</evidence>
<feature type="compositionally biased region" description="Basic residues" evidence="1">
    <location>
        <begin position="27"/>
        <end position="40"/>
    </location>
</feature>
<accession>A0A0A8ZBQ1</accession>
<dbReference type="AlphaFoldDB" id="A0A0A8ZBQ1"/>
<reference evidence="2" key="2">
    <citation type="journal article" date="2015" name="Data Brief">
        <title>Shoot transcriptome of the giant reed, Arundo donax.</title>
        <authorList>
            <person name="Barrero R.A."/>
            <person name="Guerrero F.D."/>
            <person name="Moolhuijzen P."/>
            <person name="Goolsby J.A."/>
            <person name="Tidwell J."/>
            <person name="Bellgard S.E."/>
            <person name="Bellgard M.I."/>
        </authorList>
    </citation>
    <scope>NUCLEOTIDE SEQUENCE</scope>
    <source>
        <tissue evidence="2">Shoot tissue taken approximately 20 cm above the soil surface</tissue>
    </source>
</reference>
<proteinExistence type="predicted"/>